<protein>
    <submittedName>
        <fullName evidence="1">Uncharacterized protein</fullName>
    </submittedName>
</protein>
<sequence length="161" mass="17613">MGSSKLSVNVARFALENKSVSRRTMIPGAQKSARNSYPEQVGPNIGYMKFSNRDFRSYSDVLGNHNSAGGSSSGYVPEVRSEVEKSFIVPDMTGAFKDLHEVAVVGRTVDLETLVDFDKLLRIAKISVSNIQYLGGLSLLISFGEKSAASKFLDSWEIWGP</sequence>
<comment type="caution">
    <text evidence="1">The sequence shown here is derived from an EMBL/GenBank/DDBJ whole genome shotgun (WGS) entry which is preliminary data.</text>
</comment>
<evidence type="ECO:0000313" key="1">
    <source>
        <dbReference type="EMBL" id="KAF5786913.1"/>
    </source>
</evidence>
<dbReference type="Gramene" id="mRNA:HanXRQr2_Chr10g0446871">
    <property type="protein sequence ID" value="CDS:HanXRQr2_Chr10g0446871.1"/>
    <property type="gene ID" value="HanXRQr2_Chr10g0446871"/>
</dbReference>
<organism evidence="1 2">
    <name type="scientific">Helianthus annuus</name>
    <name type="common">Common sunflower</name>
    <dbReference type="NCBI Taxonomy" id="4232"/>
    <lineage>
        <taxon>Eukaryota</taxon>
        <taxon>Viridiplantae</taxon>
        <taxon>Streptophyta</taxon>
        <taxon>Embryophyta</taxon>
        <taxon>Tracheophyta</taxon>
        <taxon>Spermatophyta</taxon>
        <taxon>Magnoliopsida</taxon>
        <taxon>eudicotyledons</taxon>
        <taxon>Gunneridae</taxon>
        <taxon>Pentapetalae</taxon>
        <taxon>asterids</taxon>
        <taxon>campanulids</taxon>
        <taxon>Asterales</taxon>
        <taxon>Asteraceae</taxon>
        <taxon>Asteroideae</taxon>
        <taxon>Heliantheae alliance</taxon>
        <taxon>Heliantheae</taxon>
        <taxon>Helianthus</taxon>
    </lineage>
</organism>
<reference evidence="1" key="1">
    <citation type="journal article" date="2017" name="Nature">
        <title>The sunflower genome provides insights into oil metabolism, flowering and Asterid evolution.</title>
        <authorList>
            <person name="Badouin H."/>
            <person name="Gouzy J."/>
            <person name="Grassa C.J."/>
            <person name="Murat F."/>
            <person name="Staton S.E."/>
            <person name="Cottret L."/>
            <person name="Lelandais-Briere C."/>
            <person name="Owens G.L."/>
            <person name="Carrere S."/>
            <person name="Mayjonade B."/>
            <person name="Legrand L."/>
            <person name="Gill N."/>
            <person name="Kane N.C."/>
            <person name="Bowers J.E."/>
            <person name="Hubner S."/>
            <person name="Bellec A."/>
            <person name="Berard A."/>
            <person name="Berges H."/>
            <person name="Blanchet N."/>
            <person name="Boniface M.C."/>
            <person name="Brunel D."/>
            <person name="Catrice O."/>
            <person name="Chaidir N."/>
            <person name="Claudel C."/>
            <person name="Donnadieu C."/>
            <person name="Faraut T."/>
            <person name="Fievet G."/>
            <person name="Helmstetter N."/>
            <person name="King M."/>
            <person name="Knapp S.J."/>
            <person name="Lai Z."/>
            <person name="Le Paslier M.C."/>
            <person name="Lippi Y."/>
            <person name="Lorenzon L."/>
            <person name="Mandel J.R."/>
            <person name="Marage G."/>
            <person name="Marchand G."/>
            <person name="Marquand E."/>
            <person name="Bret-Mestries E."/>
            <person name="Morien E."/>
            <person name="Nambeesan S."/>
            <person name="Nguyen T."/>
            <person name="Pegot-Espagnet P."/>
            <person name="Pouilly N."/>
            <person name="Raftis F."/>
            <person name="Sallet E."/>
            <person name="Schiex T."/>
            <person name="Thomas J."/>
            <person name="Vandecasteele C."/>
            <person name="Vares D."/>
            <person name="Vear F."/>
            <person name="Vautrin S."/>
            <person name="Crespi M."/>
            <person name="Mangin B."/>
            <person name="Burke J.M."/>
            <person name="Salse J."/>
            <person name="Munos S."/>
            <person name="Vincourt P."/>
            <person name="Rieseberg L.H."/>
            <person name="Langlade N.B."/>
        </authorList>
    </citation>
    <scope>NUCLEOTIDE SEQUENCE</scope>
    <source>
        <tissue evidence="1">Leaves</tissue>
    </source>
</reference>
<name>A0A9K3HYJ7_HELAN</name>
<dbReference type="Proteomes" id="UP000215914">
    <property type="component" value="Unassembled WGS sequence"/>
</dbReference>
<evidence type="ECO:0000313" key="2">
    <source>
        <dbReference type="Proteomes" id="UP000215914"/>
    </source>
</evidence>
<gene>
    <name evidence="1" type="ORF">HanXRQr2_Chr10g0446871</name>
</gene>
<dbReference type="EMBL" id="MNCJ02000325">
    <property type="protein sequence ID" value="KAF5786913.1"/>
    <property type="molecule type" value="Genomic_DNA"/>
</dbReference>
<dbReference type="AlphaFoldDB" id="A0A9K3HYJ7"/>
<keyword evidence="2" id="KW-1185">Reference proteome</keyword>
<accession>A0A9K3HYJ7</accession>
<proteinExistence type="predicted"/>
<reference evidence="1" key="2">
    <citation type="submission" date="2020-06" db="EMBL/GenBank/DDBJ databases">
        <title>Helianthus annuus Genome sequencing and assembly Release 2.</title>
        <authorList>
            <person name="Gouzy J."/>
            <person name="Langlade N."/>
            <person name="Munos S."/>
        </authorList>
    </citation>
    <scope>NUCLEOTIDE SEQUENCE</scope>
    <source>
        <tissue evidence="1">Leaves</tissue>
    </source>
</reference>